<feature type="domain" description="RCK N-terminal" evidence="3">
    <location>
        <begin position="107"/>
        <end position="224"/>
    </location>
</feature>
<dbReference type="Pfam" id="PF02254">
    <property type="entry name" value="TrkA_N"/>
    <property type="match status" value="1"/>
</dbReference>
<dbReference type="Gene3D" id="3.40.50.720">
    <property type="entry name" value="NAD(P)-binding Rossmann-like Domain"/>
    <property type="match status" value="1"/>
</dbReference>
<comment type="subcellular location">
    <subcellularLocation>
        <location evidence="1">Cell membrane</location>
        <topology evidence="1">Multi-pass membrane protein</topology>
    </subcellularLocation>
</comment>
<evidence type="ECO:0000259" key="3">
    <source>
        <dbReference type="PROSITE" id="PS51201"/>
    </source>
</evidence>
<evidence type="ECO:0000259" key="4">
    <source>
        <dbReference type="PROSITE" id="PS51202"/>
    </source>
</evidence>
<dbReference type="InterPro" id="IPR036291">
    <property type="entry name" value="NAD(P)-bd_dom_sf"/>
</dbReference>
<name>A0A0P9D655_9CHLR</name>
<evidence type="ECO:0000313" key="5">
    <source>
        <dbReference type="EMBL" id="KPV50679.1"/>
    </source>
</evidence>
<feature type="domain" description="RCK C-terminal" evidence="4">
    <location>
        <begin position="246"/>
        <end position="330"/>
    </location>
</feature>
<dbReference type="PROSITE" id="PS51202">
    <property type="entry name" value="RCK_C"/>
    <property type="match status" value="1"/>
</dbReference>
<dbReference type="PROSITE" id="PS51201">
    <property type="entry name" value="RCK_N"/>
    <property type="match status" value="1"/>
</dbReference>
<proteinExistence type="predicted"/>
<evidence type="ECO:0000256" key="1">
    <source>
        <dbReference type="ARBA" id="ARBA00004651"/>
    </source>
</evidence>
<reference evidence="5 6" key="1">
    <citation type="submission" date="2015-09" db="EMBL/GenBank/DDBJ databases">
        <title>Draft genome sequence of Kouleothrix aurantiaca JCM 19913.</title>
        <authorList>
            <person name="Hemp J."/>
        </authorList>
    </citation>
    <scope>NUCLEOTIDE SEQUENCE [LARGE SCALE GENOMIC DNA]</scope>
    <source>
        <strain evidence="5 6">COM-B</strain>
    </source>
</reference>
<dbReference type="SUPFAM" id="SSF51735">
    <property type="entry name" value="NAD(P)-binding Rossmann-fold domains"/>
    <property type="match status" value="1"/>
</dbReference>
<dbReference type="Pfam" id="PF02080">
    <property type="entry name" value="TrkA_C"/>
    <property type="match status" value="1"/>
</dbReference>
<dbReference type="SUPFAM" id="SSF81324">
    <property type="entry name" value="Voltage-gated potassium channels"/>
    <property type="match status" value="1"/>
</dbReference>
<evidence type="ECO:0000313" key="6">
    <source>
        <dbReference type="Proteomes" id="UP000050509"/>
    </source>
</evidence>
<evidence type="ECO:0008006" key="7">
    <source>
        <dbReference type="Google" id="ProtNLM"/>
    </source>
</evidence>
<dbReference type="Gene3D" id="3.30.70.1450">
    <property type="entry name" value="Regulator of K+ conductance, C-terminal domain"/>
    <property type="match status" value="1"/>
</dbReference>
<dbReference type="Proteomes" id="UP000050509">
    <property type="component" value="Unassembled WGS sequence"/>
</dbReference>
<dbReference type="GO" id="GO:0006813">
    <property type="term" value="P:potassium ion transport"/>
    <property type="evidence" value="ECO:0007669"/>
    <property type="project" value="InterPro"/>
</dbReference>
<gene>
    <name evidence="5" type="ORF">SE17_25495</name>
</gene>
<dbReference type="Gene3D" id="1.10.287.70">
    <property type="match status" value="1"/>
</dbReference>
<feature type="transmembrane region" description="Helical" evidence="2">
    <location>
        <begin position="65"/>
        <end position="87"/>
    </location>
</feature>
<sequence length="330" mass="36295">MAFRNSRMRLGCALLAAVMLFGTVGFMLIEGWSAIQALYTVVLIVSTLGFSDLRPSDTRGQLLTIALIAMGVGTLYYLVGALAQNLIENQFNWSRRRSMEQRIAHLKDHFIVCGFGRVGRETCQQLQAENQPFVVIDNEDQRVQRIGEAGYLCVRGDASDDEMLKRAGIMRARALLTAVQTDAVNVYITLSARALNPQLFIVARAATAEAEHKLSIAGANRVISPYILGGRSMAGHALRPAVMDLLDVLVHSDELEIWLEEMAIRADSWLNGMTLGDAQLRQTTGITVLAVRRADGQMIVSPKDDTLLRVGDTVIVLGARSDLEKADRPR</sequence>
<comment type="caution">
    <text evidence="5">The sequence shown here is derived from an EMBL/GenBank/DDBJ whole genome shotgun (WGS) entry which is preliminary data.</text>
</comment>
<keyword evidence="6" id="KW-1185">Reference proteome</keyword>
<dbReference type="EMBL" id="LJCR01001263">
    <property type="protein sequence ID" value="KPV50679.1"/>
    <property type="molecule type" value="Genomic_DNA"/>
</dbReference>
<dbReference type="PANTHER" id="PTHR43833">
    <property type="entry name" value="POTASSIUM CHANNEL PROTEIN 2-RELATED-RELATED"/>
    <property type="match status" value="1"/>
</dbReference>
<dbReference type="InterPro" id="IPR050721">
    <property type="entry name" value="Trk_Ktr_HKT_K-transport"/>
</dbReference>
<dbReference type="InterPro" id="IPR006037">
    <property type="entry name" value="RCK_C"/>
</dbReference>
<keyword evidence="2" id="KW-1133">Transmembrane helix</keyword>
<protein>
    <recommendedName>
        <fullName evidence="7">Potassium transporter TrkA</fullName>
    </recommendedName>
</protein>
<evidence type="ECO:0000256" key="2">
    <source>
        <dbReference type="SAM" id="Phobius"/>
    </source>
</evidence>
<dbReference type="GO" id="GO:0008324">
    <property type="term" value="F:monoatomic cation transmembrane transporter activity"/>
    <property type="evidence" value="ECO:0007669"/>
    <property type="project" value="InterPro"/>
</dbReference>
<dbReference type="InterPro" id="IPR036721">
    <property type="entry name" value="RCK_C_sf"/>
</dbReference>
<dbReference type="Pfam" id="PF07885">
    <property type="entry name" value="Ion_trans_2"/>
    <property type="match status" value="1"/>
</dbReference>
<dbReference type="SUPFAM" id="SSF116726">
    <property type="entry name" value="TrkA C-terminal domain-like"/>
    <property type="match status" value="1"/>
</dbReference>
<organism evidence="5 6">
    <name type="scientific">Kouleothrix aurantiaca</name>
    <dbReference type="NCBI Taxonomy" id="186479"/>
    <lineage>
        <taxon>Bacteria</taxon>
        <taxon>Bacillati</taxon>
        <taxon>Chloroflexota</taxon>
        <taxon>Chloroflexia</taxon>
        <taxon>Chloroflexales</taxon>
        <taxon>Roseiflexineae</taxon>
        <taxon>Roseiflexaceae</taxon>
        <taxon>Kouleothrix</taxon>
    </lineage>
</organism>
<dbReference type="InterPro" id="IPR003148">
    <property type="entry name" value="RCK_N"/>
</dbReference>
<dbReference type="AlphaFoldDB" id="A0A0P9D655"/>
<dbReference type="PANTHER" id="PTHR43833:SF9">
    <property type="entry name" value="POTASSIUM CHANNEL PROTEIN YUGO-RELATED"/>
    <property type="match status" value="1"/>
</dbReference>
<dbReference type="GO" id="GO:0005886">
    <property type="term" value="C:plasma membrane"/>
    <property type="evidence" value="ECO:0007669"/>
    <property type="project" value="UniProtKB-SubCell"/>
</dbReference>
<keyword evidence="2" id="KW-0472">Membrane</keyword>
<accession>A0A0P9D655</accession>
<keyword evidence="2" id="KW-0812">Transmembrane</keyword>
<dbReference type="InterPro" id="IPR013099">
    <property type="entry name" value="K_chnl_dom"/>
</dbReference>